<dbReference type="PROSITE" id="PS50865">
    <property type="entry name" value="ZF_MYND_2"/>
    <property type="match status" value="1"/>
</dbReference>
<dbReference type="SUPFAM" id="SSF144232">
    <property type="entry name" value="HIT/MYND zinc finger-like"/>
    <property type="match status" value="1"/>
</dbReference>
<accession>A0A3G5A560</accession>
<dbReference type="InterPro" id="IPR002893">
    <property type="entry name" value="Znf_MYND"/>
</dbReference>
<keyword evidence="5" id="KW-0378">Hydrolase</keyword>
<dbReference type="Pfam" id="PF01753">
    <property type="entry name" value="zf-MYND"/>
    <property type="match status" value="1"/>
</dbReference>
<evidence type="ECO:0000259" key="4">
    <source>
        <dbReference type="PROSITE" id="PS50865"/>
    </source>
</evidence>
<dbReference type="GO" id="GO:0016787">
    <property type="term" value="F:hydrolase activity"/>
    <property type="evidence" value="ECO:0007669"/>
    <property type="project" value="UniProtKB-KW"/>
</dbReference>
<dbReference type="GO" id="GO:0008270">
    <property type="term" value="F:zinc ion binding"/>
    <property type="evidence" value="ECO:0007669"/>
    <property type="project" value="UniProtKB-KW"/>
</dbReference>
<name>A0A3G5A560_9VIRU</name>
<dbReference type="Gene3D" id="6.10.140.2220">
    <property type="match status" value="1"/>
</dbReference>
<keyword evidence="3" id="KW-0862">Zinc</keyword>
<proteinExistence type="predicted"/>
<sequence length="521" mass="58368">MRMMSSSLLHGCIVCGFPTNKMCSGCNLVSYCQHECQKLHWKTHKKKCKPLTFPTIKINSKTDEFIGETIVSSFSSVFLIDCSGNKIGTNPPSNDDLSISCSALIRAAIGRGWDHRSHIKVAFTALLDNRILYIGHTEYNKDTHVCVLDLRLRTLKYAFKCKAEVAVYPLDGRWDARLLLAGTGKAELWDPITKTITLTSYENLLYIARSSEPGWAFLFFDVRTEYCSLVALAGRRLPSVDAGCQNAEALNTTLNVWPGIAKPTIMEYERYRTELKRIELPITNESISIPITAETGSHGPCITGNKPGYLLLRSKAHVCYQITVTPTKLIIQEIGMYGILKLDGRIVYSHCLHTETGISVCGGSNCYSGADYPLNHNGYFCPGGRGLYSIEYTYKKHIAFRQIRDAEGRCSISSTDSVELKRSQLCKDCSSHQLSMLGQVWLQQWLVAGHHQPFSEGPYIILDLFSADLKRHIWSLHLAESYTVHDRANAIFCGTDLRALDTELLWCPGPLIDIIVEYLLS</sequence>
<reference evidence="5" key="1">
    <citation type="submission" date="2018-10" db="EMBL/GenBank/DDBJ databases">
        <title>Hidden diversity of soil giant viruses.</title>
        <authorList>
            <person name="Schulz F."/>
            <person name="Alteio L."/>
            <person name="Goudeau D."/>
            <person name="Ryan E.M."/>
            <person name="Malmstrom R.R."/>
            <person name="Blanchard J."/>
            <person name="Woyke T."/>
        </authorList>
    </citation>
    <scope>NUCLEOTIDE SEQUENCE</scope>
    <source>
        <strain evidence="5">HAV1</strain>
    </source>
</reference>
<gene>
    <name evidence="5" type="ORF">Harvfovirus3_74</name>
</gene>
<evidence type="ECO:0000256" key="1">
    <source>
        <dbReference type="ARBA" id="ARBA00022723"/>
    </source>
</evidence>
<evidence type="ECO:0000256" key="2">
    <source>
        <dbReference type="ARBA" id="ARBA00022771"/>
    </source>
</evidence>
<organism evidence="5">
    <name type="scientific">Harvfovirus sp</name>
    <dbReference type="NCBI Taxonomy" id="2487768"/>
    <lineage>
        <taxon>Viruses</taxon>
        <taxon>Varidnaviria</taxon>
        <taxon>Bamfordvirae</taxon>
        <taxon>Nucleocytoviricota</taxon>
        <taxon>Megaviricetes</taxon>
        <taxon>Imitervirales</taxon>
        <taxon>Mimiviridae</taxon>
        <taxon>Klosneuvirinae</taxon>
    </lineage>
</organism>
<keyword evidence="2" id="KW-0863">Zinc-finger</keyword>
<evidence type="ECO:0000256" key="3">
    <source>
        <dbReference type="ARBA" id="ARBA00022833"/>
    </source>
</evidence>
<dbReference type="EMBL" id="MK072245">
    <property type="protein sequence ID" value="AYV80629.1"/>
    <property type="molecule type" value="Genomic_DNA"/>
</dbReference>
<feature type="domain" description="MYND-type" evidence="4">
    <location>
        <begin position="12"/>
        <end position="48"/>
    </location>
</feature>
<evidence type="ECO:0000313" key="5">
    <source>
        <dbReference type="EMBL" id="AYV80629.1"/>
    </source>
</evidence>
<protein>
    <submittedName>
        <fullName evidence="5">Ubiquitin carboxyl-terminal hydrolase 18-like</fullName>
    </submittedName>
</protein>
<keyword evidence="1" id="KW-0479">Metal-binding</keyword>